<organism evidence="3 4">
    <name type="scientific">Nocardia seriolae</name>
    <dbReference type="NCBI Taxonomy" id="37332"/>
    <lineage>
        <taxon>Bacteria</taxon>
        <taxon>Bacillati</taxon>
        <taxon>Actinomycetota</taxon>
        <taxon>Actinomycetes</taxon>
        <taxon>Mycobacteriales</taxon>
        <taxon>Nocardiaceae</taxon>
        <taxon>Nocardia</taxon>
    </lineage>
</organism>
<dbReference type="AlphaFoldDB" id="A0ABC9YUZ3"/>
<keyword evidence="1" id="KW-0472">Membrane</keyword>
<proteinExistence type="predicted"/>
<keyword evidence="1" id="KW-1133">Transmembrane helix</keyword>
<accession>A0ABC9YUZ3</accession>
<evidence type="ECO:0000313" key="2">
    <source>
        <dbReference type="EMBL" id="APA98849.1"/>
    </source>
</evidence>
<evidence type="ECO:0000256" key="1">
    <source>
        <dbReference type="SAM" id="Phobius"/>
    </source>
</evidence>
<reference evidence="2 5" key="3">
    <citation type="submission" date="2016-10" db="EMBL/GenBank/DDBJ databases">
        <title>Genome sequence of Nocardia seriolae strain EM150506, isolated from Anguila japonica.</title>
        <authorList>
            <person name="Han H.-J."/>
        </authorList>
    </citation>
    <scope>NUCLEOTIDE SEQUENCE [LARGE SCALE GENOMIC DNA]</scope>
    <source>
        <strain evidence="2 5">EM150506</strain>
    </source>
</reference>
<sequence>MAKSQYVNSRPAHDIPEPSLWGRHLGVSADVADGLYSDQLGALIFVRKLVRCGYLFNTVVGVLVWAGIAVWGRYSGPRTFRECSSVPGLHAGCDPALASWILGTASGFVIAAAVFVLMSLPCLVVGYAVRWSAKAMAERN</sequence>
<evidence type="ECO:0000313" key="4">
    <source>
        <dbReference type="Proteomes" id="UP000037179"/>
    </source>
</evidence>
<gene>
    <name evidence="2" type="ORF">NS506_04803</name>
    <name evidence="3" type="ORF">NSK11_contig00051-0029</name>
</gene>
<name>A0ABC9YUZ3_9NOCA</name>
<dbReference type="EMBL" id="BBYQ01000051">
    <property type="protein sequence ID" value="GAP29207.1"/>
    <property type="molecule type" value="Genomic_DNA"/>
</dbReference>
<keyword evidence="1" id="KW-0812">Transmembrane</keyword>
<dbReference type="Proteomes" id="UP000037179">
    <property type="component" value="Unassembled WGS sequence"/>
</dbReference>
<feature type="transmembrane region" description="Helical" evidence="1">
    <location>
        <begin position="54"/>
        <end position="72"/>
    </location>
</feature>
<dbReference type="EMBL" id="CP017839">
    <property type="protein sequence ID" value="APA98849.1"/>
    <property type="molecule type" value="Genomic_DNA"/>
</dbReference>
<feature type="transmembrane region" description="Helical" evidence="1">
    <location>
        <begin position="108"/>
        <end position="129"/>
    </location>
</feature>
<dbReference type="KEGG" id="nsr:NS506_04803"/>
<keyword evidence="4" id="KW-1185">Reference proteome</keyword>
<reference evidence="4" key="1">
    <citation type="submission" date="2015-07" db="EMBL/GenBank/DDBJ databases">
        <title>Nocardia seriolae U-1 whole genome shotgun sequence.</title>
        <authorList>
            <person name="Imajoh M."/>
            <person name="Fukumoto Y."/>
            <person name="Sukeda M."/>
            <person name="Yamane J."/>
            <person name="Yamasaki K."/>
            <person name="Shimizu M."/>
            <person name="Ohnishi K."/>
            <person name="Oshima S."/>
        </authorList>
    </citation>
    <scope>NUCLEOTIDE SEQUENCE [LARGE SCALE GENOMIC DNA]</scope>
    <source>
        <strain evidence="4">U-1</strain>
    </source>
</reference>
<protein>
    <submittedName>
        <fullName evidence="3">Uncharacterized protein</fullName>
    </submittedName>
</protein>
<reference evidence="3 4" key="2">
    <citation type="journal article" date="2016" name="Genome Announc.">
        <title>Draft Genome Sequence of Erythromycin- and Oxytetracycline-Sensitive Nocardia seriolae Strain U-1 (NBRC 110359).</title>
        <authorList>
            <person name="Imajoh M."/>
            <person name="Sukeda M."/>
            <person name="Shimizu M."/>
            <person name="Yamane J."/>
            <person name="Ohnishi K."/>
            <person name="Oshima S."/>
        </authorList>
    </citation>
    <scope>NUCLEOTIDE SEQUENCE [LARGE SCALE GENOMIC DNA]</scope>
    <source>
        <strain evidence="3 4">U-1</strain>
    </source>
</reference>
<dbReference type="Proteomes" id="UP000180166">
    <property type="component" value="Chromosome"/>
</dbReference>
<evidence type="ECO:0000313" key="5">
    <source>
        <dbReference type="Proteomes" id="UP000180166"/>
    </source>
</evidence>
<evidence type="ECO:0000313" key="3">
    <source>
        <dbReference type="EMBL" id="GAP29207.1"/>
    </source>
</evidence>
<dbReference type="RefSeq" id="WP_143161315.1">
    <property type="nucleotide sequence ID" value="NZ_AP028458.1"/>
</dbReference>